<evidence type="ECO:0000256" key="1">
    <source>
        <dbReference type="ARBA" id="ARBA00006272"/>
    </source>
</evidence>
<keyword evidence="2" id="KW-0031">Aminopeptidase</keyword>
<evidence type="ECO:0000256" key="7">
    <source>
        <dbReference type="PIRSR" id="PIRSR001123-1"/>
    </source>
</evidence>
<evidence type="ECO:0000313" key="11">
    <source>
        <dbReference type="Proteomes" id="UP001596417"/>
    </source>
</evidence>
<dbReference type="SUPFAM" id="SSF53187">
    <property type="entry name" value="Zn-dependent exopeptidases"/>
    <property type="match status" value="1"/>
</dbReference>
<reference evidence="10 11" key="1">
    <citation type="journal article" date="2019" name="Int. J. Syst. Evol. Microbiol.">
        <title>The Global Catalogue of Microorganisms (GCM) 10K type strain sequencing project: providing services to taxonomists for standard genome sequencing and annotation.</title>
        <authorList>
            <consortium name="The Broad Institute Genomics Platform"/>
            <consortium name="The Broad Institute Genome Sequencing Center for Infectious Disease"/>
            <person name="Wu L."/>
            <person name="Ma J."/>
        </authorList>
    </citation>
    <scope>NUCLEOTIDE SEQUENCE [LARGE SCALE GENOMIC DNA]</scope>
    <source>
        <strain evidence="10 11">RDMS1</strain>
    </source>
</reference>
<evidence type="ECO:0000256" key="3">
    <source>
        <dbReference type="ARBA" id="ARBA00022670"/>
    </source>
</evidence>
<feature type="binding site" evidence="8">
    <location>
        <position position="177"/>
    </location>
    <ligand>
        <name>Zn(2+)</name>
        <dbReference type="ChEBI" id="CHEBI:29105"/>
        <label>2</label>
    </ligand>
</feature>
<feature type="binding site" evidence="8">
    <location>
        <position position="208"/>
    </location>
    <ligand>
        <name>Zn(2+)</name>
        <dbReference type="ChEBI" id="CHEBI:29105"/>
        <label>2</label>
    </ligand>
</feature>
<evidence type="ECO:0000256" key="8">
    <source>
        <dbReference type="PIRSR" id="PIRSR001123-2"/>
    </source>
</evidence>
<dbReference type="GO" id="GO:0046872">
    <property type="term" value="F:metal ion binding"/>
    <property type="evidence" value="ECO:0007669"/>
    <property type="project" value="UniProtKB-UniRule"/>
</dbReference>
<keyword evidence="11" id="KW-1185">Reference proteome</keyword>
<dbReference type="GO" id="GO:0004177">
    <property type="term" value="F:aminopeptidase activity"/>
    <property type="evidence" value="ECO:0007669"/>
    <property type="project" value="UniProtKB-UniRule"/>
</dbReference>
<dbReference type="InterPro" id="IPR008007">
    <property type="entry name" value="Peptidase_M42"/>
</dbReference>
<comment type="similarity">
    <text evidence="1 6">Belongs to the peptidase M42 family.</text>
</comment>
<dbReference type="EMBL" id="JBHTAX010000001">
    <property type="protein sequence ID" value="MFC7190996.1"/>
    <property type="molecule type" value="Genomic_DNA"/>
</dbReference>
<evidence type="ECO:0000256" key="9">
    <source>
        <dbReference type="SAM" id="MobiDB-lite"/>
    </source>
</evidence>
<gene>
    <name evidence="10" type="ORF">ACFQL7_14980</name>
</gene>
<organism evidence="10 11">
    <name type="scientific">Halocatena marina</name>
    <dbReference type="NCBI Taxonomy" id="2934937"/>
    <lineage>
        <taxon>Archaea</taxon>
        <taxon>Methanobacteriati</taxon>
        <taxon>Methanobacteriota</taxon>
        <taxon>Stenosarchaea group</taxon>
        <taxon>Halobacteria</taxon>
        <taxon>Halobacteriales</taxon>
        <taxon>Natronomonadaceae</taxon>
        <taxon>Halocatena</taxon>
    </lineage>
</organism>
<evidence type="ECO:0000256" key="4">
    <source>
        <dbReference type="ARBA" id="ARBA00022723"/>
    </source>
</evidence>
<sequence>MSAFDFDTELLTELTEASGVPGYEDRIREIVRRELEETTDVIRSDAMGNVVGTLHGESEYSVAVATHMDEIGFMVRHITDDGFLTIDALGGWDPRVLRAQRVIVHTDEGDLPGIIGSAPPHTQNEEDRKKEPSLTDVYIDVGMDADAVEQRVSVGDLVTMEQTTKQVGEHITGKALDDRVCLFAMLEAARRIDQPEVTIHFAATVQEEVGLRGASALGVDLDPDLAIALDVTVANDIPDYDDEESVTELGDGTAIKLKDSSVITNPKVHRRMQAVADENNIPYQLEILPRGGTDTAGFQNTYGAKPVGAISIPTRYLHTVTESAHQNDISATIDLLTVFLQNESGNNEYRL</sequence>
<dbReference type="InterPro" id="IPR023367">
    <property type="entry name" value="Peptidase_M42_dom2"/>
</dbReference>
<comment type="cofactor">
    <cofactor evidence="8">
        <name>a divalent metal cation</name>
        <dbReference type="ChEBI" id="CHEBI:60240"/>
    </cofactor>
    <text evidence="8">Binds 2 divalent metal cations per subunit.</text>
</comment>
<dbReference type="Proteomes" id="UP001596417">
    <property type="component" value="Unassembled WGS sequence"/>
</dbReference>
<name>A0ABD5YUT4_9EURY</name>
<proteinExistence type="inferred from homology"/>
<evidence type="ECO:0000256" key="2">
    <source>
        <dbReference type="ARBA" id="ARBA00022438"/>
    </source>
</evidence>
<evidence type="ECO:0000256" key="6">
    <source>
        <dbReference type="PIRNR" id="PIRNR001123"/>
    </source>
</evidence>
<feature type="binding site" evidence="8">
    <location>
        <position position="177"/>
    </location>
    <ligand>
        <name>Zn(2+)</name>
        <dbReference type="ChEBI" id="CHEBI:29105"/>
        <label>1</label>
    </ligand>
</feature>
<dbReference type="GeneID" id="76200673"/>
<dbReference type="PANTHER" id="PTHR32481:SF0">
    <property type="entry name" value="AMINOPEPTIDASE YPDE-RELATED"/>
    <property type="match status" value="1"/>
</dbReference>
<dbReference type="GO" id="GO:0006508">
    <property type="term" value="P:proteolysis"/>
    <property type="evidence" value="ECO:0007669"/>
    <property type="project" value="UniProtKB-KW"/>
</dbReference>
<dbReference type="SUPFAM" id="SSF101821">
    <property type="entry name" value="Aminopeptidase/glucanase lid domain"/>
    <property type="match status" value="1"/>
</dbReference>
<feature type="region of interest" description="Disordered" evidence="9">
    <location>
        <begin position="110"/>
        <end position="132"/>
    </location>
</feature>
<feature type="binding site" evidence="8">
    <location>
        <position position="318"/>
    </location>
    <ligand>
        <name>Zn(2+)</name>
        <dbReference type="ChEBI" id="CHEBI:29105"/>
        <label>2</label>
    </ligand>
</feature>
<feature type="binding site" evidence="8">
    <location>
        <position position="230"/>
    </location>
    <ligand>
        <name>Zn(2+)</name>
        <dbReference type="ChEBI" id="CHEBI:29105"/>
        <label>1</label>
    </ligand>
</feature>
<keyword evidence="3" id="KW-0645">Protease</keyword>
<protein>
    <submittedName>
        <fullName evidence="10">M42 family metallopeptidase</fullName>
    </submittedName>
</protein>
<dbReference type="PIRSF" id="PIRSF001123">
    <property type="entry name" value="PepA_GA"/>
    <property type="match status" value="1"/>
</dbReference>
<keyword evidence="4 8" id="KW-0479">Metal-binding</keyword>
<comment type="caution">
    <text evidence="10">The sequence shown here is derived from an EMBL/GenBank/DDBJ whole genome shotgun (WGS) entry which is preliminary data.</text>
</comment>
<feature type="compositionally biased region" description="Basic and acidic residues" evidence="9">
    <location>
        <begin position="123"/>
        <end position="132"/>
    </location>
</feature>
<feature type="active site" description="Proton acceptor" evidence="7">
    <location>
        <position position="207"/>
    </location>
</feature>
<dbReference type="Gene3D" id="3.40.630.10">
    <property type="entry name" value="Zn peptidases"/>
    <property type="match status" value="1"/>
</dbReference>
<dbReference type="AlphaFoldDB" id="A0ABD5YUT4"/>
<dbReference type="RefSeq" id="WP_248908541.1">
    <property type="nucleotide sequence ID" value="NZ_CP109979.1"/>
</dbReference>
<dbReference type="Gene3D" id="2.40.30.40">
    <property type="entry name" value="Peptidase M42, domain 2"/>
    <property type="match status" value="1"/>
</dbReference>
<keyword evidence="5" id="KW-0378">Hydrolase</keyword>
<evidence type="ECO:0000256" key="5">
    <source>
        <dbReference type="ARBA" id="ARBA00022801"/>
    </source>
</evidence>
<dbReference type="Pfam" id="PF05343">
    <property type="entry name" value="Peptidase_M42"/>
    <property type="match status" value="1"/>
</dbReference>
<evidence type="ECO:0000313" key="10">
    <source>
        <dbReference type="EMBL" id="MFC7190996.1"/>
    </source>
</evidence>
<feature type="binding site" evidence="8">
    <location>
        <position position="67"/>
    </location>
    <ligand>
        <name>Zn(2+)</name>
        <dbReference type="ChEBI" id="CHEBI:29105"/>
        <label>1</label>
    </ligand>
</feature>
<dbReference type="PANTHER" id="PTHR32481">
    <property type="entry name" value="AMINOPEPTIDASE"/>
    <property type="match status" value="1"/>
</dbReference>
<accession>A0ABD5YUT4</accession>
<dbReference type="CDD" id="cd05656">
    <property type="entry name" value="M42_Frv"/>
    <property type="match status" value="1"/>
</dbReference>
<dbReference type="InterPro" id="IPR051464">
    <property type="entry name" value="Peptidase_M42_aminopept"/>
</dbReference>